<dbReference type="Pfam" id="PF05939">
    <property type="entry name" value="Phage_min_tail"/>
    <property type="match status" value="1"/>
</dbReference>
<accession>A0ABX5IVP8</accession>
<dbReference type="EMBL" id="PXNS01000009">
    <property type="protein sequence ID" value="PTL93429.1"/>
    <property type="molecule type" value="Genomic_DNA"/>
</dbReference>
<evidence type="ECO:0000313" key="2">
    <source>
        <dbReference type="Proteomes" id="UP000241895"/>
    </source>
</evidence>
<comment type="caution">
    <text evidence="1">The sequence shown here is derived from an EMBL/GenBank/DDBJ whole genome shotgun (WGS) entry which is preliminary data.</text>
</comment>
<dbReference type="Proteomes" id="UP000241895">
    <property type="component" value="Unassembled WGS sequence"/>
</dbReference>
<gene>
    <name evidence="1" type="ORF">C6W88_15565</name>
</gene>
<name>A0ABX5IVP8_9GAMM</name>
<proteinExistence type="predicted"/>
<reference evidence="1 2" key="1">
    <citation type="submission" date="2018-03" db="EMBL/GenBank/DDBJ databases">
        <authorList>
            <person name="Zhou J."/>
            <person name="Li X."/>
            <person name="Xue M."/>
            <person name="Yin J."/>
        </authorList>
    </citation>
    <scope>NUCLEOTIDE SEQUENCE [LARGE SCALE GENOMIC DNA]</scope>
    <source>
        <strain evidence="1 2">SYSU ZJ2214</strain>
    </source>
</reference>
<dbReference type="RefSeq" id="WP_108133124.1">
    <property type="nucleotide sequence ID" value="NZ_PXNS01000009.1"/>
</dbReference>
<protein>
    <submittedName>
        <fullName evidence="1">Phage tail protein</fullName>
    </submittedName>
</protein>
<evidence type="ECO:0000313" key="1">
    <source>
        <dbReference type="EMBL" id="PTL93429.1"/>
    </source>
</evidence>
<dbReference type="InterPro" id="IPR010265">
    <property type="entry name" value="Phage_lambda_TipM"/>
</dbReference>
<sequence>MEIDVLPDVCASYSPGVSPAFSVDTVQFGDGYQQRRPTGLNSVRETWNVSFNNLSQDDYELVYGFLKSRQGVHAFLWQPPWEYAAKRWVCTDLTSTRPSNFQVASIQATFVEDFGL</sequence>
<keyword evidence="2" id="KW-1185">Reference proteome</keyword>
<organism evidence="1 2">
    <name type="scientific">Halomonas litopenaei</name>
    <dbReference type="NCBI Taxonomy" id="2109328"/>
    <lineage>
        <taxon>Bacteria</taxon>
        <taxon>Pseudomonadati</taxon>
        <taxon>Pseudomonadota</taxon>
        <taxon>Gammaproteobacteria</taxon>
        <taxon>Oceanospirillales</taxon>
        <taxon>Halomonadaceae</taxon>
        <taxon>Halomonas</taxon>
    </lineage>
</organism>